<protein>
    <recommendedName>
        <fullName evidence="3">Phage tail protein</fullName>
    </recommendedName>
</protein>
<dbReference type="Proteomes" id="UP001527392">
    <property type="component" value="Unassembled WGS sequence"/>
</dbReference>
<proteinExistence type="predicted"/>
<dbReference type="RefSeq" id="WP_269257188.1">
    <property type="nucleotide sequence ID" value="NZ_JAKHMK010000003.1"/>
</dbReference>
<comment type="caution">
    <text evidence="1">The sequence shown here is derived from an EMBL/GenBank/DDBJ whole genome shotgun (WGS) entry which is preliminary data.</text>
</comment>
<sequence length="139" mass="16495">MKLPEIEVADYLSNDEKIVQLMASLRLDQLDYVPIFIETPDDTFIKTSSAPWIRVTSIPGDDAIYSDDTRLFEYPRVQVDFWVRKENINQVDKLQQLIYECLYQNGYERYYQDRYPDPDLDGCLMVTANFEGFEERNEQ</sequence>
<evidence type="ECO:0008006" key="3">
    <source>
        <dbReference type="Google" id="ProtNLM"/>
    </source>
</evidence>
<evidence type="ECO:0000313" key="1">
    <source>
        <dbReference type="EMBL" id="MCZ3781057.1"/>
    </source>
</evidence>
<keyword evidence="2" id="KW-1185">Reference proteome</keyword>
<dbReference type="EMBL" id="JAKHMS010000003">
    <property type="protein sequence ID" value="MCZ3781057.1"/>
    <property type="molecule type" value="Genomic_DNA"/>
</dbReference>
<name>A0ABT4K5Q4_9LACO</name>
<reference evidence="1 2" key="1">
    <citation type="submission" date="2022-01" db="EMBL/GenBank/DDBJ databases">
        <title>VMRC isolate genome collection.</title>
        <authorList>
            <person name="France M."/>
            <person name="Rutt L."/>
            <person name="Humphrys M."/>
            <person name="Ravel J."/>
        </authorList>
    </citation>
    <scope>NUCLEOTIDE SEQUENCE [LARGE SCALE GENOMIC DNA]</scope>
    <source>
        <strain evidence="1 2">C0030B4</strain>
    </source>
</reference>
<evidence type="ECO:0000313" key="2">
    <source>
        <dbReference type="Proteomes" id="UP001527392"/>
    </source>
</evidence>
<accession>A0ABT4K5Q4</accession>
<organism evidence="1 2">
    <name type="scientific">Limosilactobacillus vaginalis</name>
    <dbReference type="NCBI Taxonomy" id="1633"/>
    <lineage>
        <taxon>Bacteria</taxon>
        <taxon>Bacillati</taxon>
        <taxon>Bacillota</taxon>
        <taxon>Bacilli</taxon>
        <taxon>Lactobacillales</taxon>
        <taxon>Lactobacillaceae</taxon>
        <taxon>Limosilactobacillus</taxon>
    </lineage>
</organism>
<gene>
    <name evidence="1" type="ORF">L2504_02690</name>
</gene>